<dbReference type="STRING" id="536979.SAMN04488055_2517"/>
<evidence type="ECO:0000313" key="2">
    <source>
        <dbReference type="EMBL" id="SIO01131.1"/>
    </source>
</evidence>
<reference evidence="2 3" key="1">
    <citation type="submission" date="2016-11" db="EMBL/GenBank/DDBJ databases">
        <authorList>
            <person name="Jaros S."/>
            <person name="Januszkiewicz K."/>
            <person name="Wedrychowicz H."/>
        </authorList>
    </citation>
    <scope>NUCLEOTIDE SEQUENCE [LARGE SCALE GENOMIC DNA]</scope>
    <source>
        <strain evidence="2 3">DSM 24787</strain>
    </source>
</reference>
<sequence length="736" mass="81941">MKKIQLVCLLVLLSGSLLAQDNYFTEAKKLSKLAETALKDVVVSLDANGKPVLTSGGEKMNTLSKHVQKLVAAAKQDAFKTERPATDPVPVPAEGAIGAPAPAPAVAAVPAVLSDEENKTIEKEILYAAWLLKVKSEDELKKVRDFPAKFLFLKEIQKAIEVFVGQSTGSPTNFAFSESAIIYGITDFIIRRGKEELVESYLEGWYNRLNESEILSPLLVQTLSVTKAFTQDNGLGLAKYGDKWKAAMQEDLRRIPHLLMNEQYVDVLFSKIPSIQDATKKELKAAIMGSADLTYRLYLKEHVVSAVASISDGYCAGQDVFKDNPLFKRIIVLSDILMKVSGTLENNTTYKAVKLDDVETLDADSWMVLIKLMYARNNRRLEYVMDSPAKLDIFNGDLFKKTEAFHYLVRKVIAQVQTYQNLISQAGTGKLSFDDSRKLFEVAFGLFTQTQQFMKFFKLEKDDVLFKASIEPYFRYAQEIGEGISTQEYGKVLDGALGVFTTLNKGQNNPDFDKMISNLQLYGSFMLNILSADKPEQVEAALDELIPKGRYQLKNTKQFAVSLSAFPGVMLGAENIRKYPTDASGAIVPNQDKKTATSFSAAPYLPIGFDFSFHVRSRKDLEERAKKNKYASMSVGLQLVDLGAVLNYRLSGDSTESTAPEISWKQLLSPGAQVMWHFNNSPVVFGLSCNYTPELRNIDQKGVTYSANAFRFGAFLGVDVTIFNLHLSRRNTGQKK</sequence>
<dbReference type="EMBL" id="FSRA01000001">
    <property type="protein sequence ID" value="SIO01131.1"/>
    <property type="molecule type" value="Genomic_DNA"/>
</dbReference>
<name>A0A1N6G118_9BACT</name>
<protein>
    <submittedName>
        <fullName evidence="2">Uncharacterized protein</fullName>
    </submittedName>
</protein>
<dbReference type="AlphaFoldDB" id="A0A1N6G118"/>
<dbReference type="Proteomes" id="UP000185003">
    <property type="component" value="Unassembled WGS sequence"/>
</dbReference>
<feature type="signal peptide" evidence="1">
    <location>
        <begin position="1"/>
        <end position="19"/>
    </location>
</feature>
<dbReference type="OrthoDB" id="1488584at2"/>
<evidence type="ECO:0000256" key="1">
    <source>
        <dbReference type="SAM" id="SignalP"/>
    </source>
</evidence>
<keyword evidence="1" id="KW-0732">Signal</keyword>
<evidence type="ECO:0000313" key="3">
    <source>
        <dbReference type="Proteomes" id="UP000185003"/>
    </source>
</evidence>
<proteinExistence type="predicted"/>
<feature type="chain" id="PRO_5013269430" evidence="1">
    <location>
        <begin position="20"/>
        <end position="736"/>
    </location>
</feature>
<accession>A0A1N6G118</accession>
<gene>
    <name evidence="2" type="ORF">SAMN04488055_2517</name>
</gene>
<organism evidence="2 3">
    <name type="scientific">Chitinophaga niabensis</name>
    <dbReference type="NCBI Taxonomy" id="536979"/>
    <lineage>
        <taxon>Bacteria</taxon>
        <taxon>Pseudomonadati</taxon>
        <taxon>Bacteroidota</taxon>
        <taxon>Chitinophagia</taxon>
        <taxon>Chitinophagales</taxon>
        <taxon>Chitinophagaceae</taxon>
        <taxon>Chitinophaga</taxon>
    </lineage>
</organism>
<dbReference type="RefSeq" id="WP_143197432.1">
    <property type="nucleotide sequence ID" value="NZ_FSRA01000001.1"/>
</dbReference>
<keyword evidence="3" id="KW-1185">Reference proteome</keyword>